<name>A0A835HPY6_9MAGN</name>
<dbReference type="EMBL" id="JADFTS010000006">
    <property type="protein sequence ID" value="KAF9603631.1"/>
    <property type="molecule type" value="Genomic_DNA"/>
</dbReference>
<dbReference type="AlphaFoldDB" id="A0A835HPY6"/>
<protein>
    <submittedName>
        <fullName evidence="1">Uncharacterized protein</fullName>
    </submittedName>
</protein>
<feature type="non-terminal residue" evidence="1">
    <location>
        <position position="108"/>
    </location>
</feature>
<gene>
    <name evidence="1" type="ORF">IFM89_037144</name>
</gene>
<evidence type="ECO:0000313" key="1">
    <source>
        <dbReference type="EMBL" id="KAF9603631.1"/>
    </source>
</evidence>
<sequence length="108" mass="12533">QFLFFPPIISQIPISPLTTWSILSLPSPLICLMKFVTIMNYSISEYFIFFRKTPSSSRLLHRQLLLDLHHCQLVQKIQDMVLKLGSRRLNGNYLTNQCKQGHQMAILA</sequence>
<proteinExistence type="predicted"/>
<comment type="caution">
    <text evidence="1">The sequence shown here is derived from an EMBL/GenBank/DDBJ whole genome shotgun (WGS) entry which is preliminary data.</text>
</comment>
<keyword evidence="2" id="KW-1185">Reference proteome</keyword>
<accession>A0A835HPY6</accession>
<evidence type="ECO:0000313" key="2">
    <source>
        <dbReference type="Proteomes" id="UP000631114"/>
    </source>
</evidence>
<reference evidence="1 2" key="1">
    <citation type="submission" date="2020-10" db="EMBL/GenBank/DDBJ databases">
        <title>The Coptis chinensis genome and diversification of protoberbering-type alkaloids.</title>
        <authorList>
            <person name="Wang B."/>
            <person name="Shu S."/>
            <person name="Song C."/>
            <person name="Liu Y."/>
        </authorList>
    </citation>
    <scope>NUCLEOTIDE SEQUENCE [LARGE SCALE GENOMIC DNA]</scope>
    <source>
        <strain evidence="1">HL-2020</strain>
        <tissue evidence="1">Leaf</tissue>
    </source>
</reference>
<organism evidence="1 2">
    <name type="scientific">Coptis chinensis</name>
    <dbReference type="NCBI Taxonomy" id="261450"/>
    <lineage>
        <taxon>Eukaryota</taxon>
        <taxon>Viridiplantae</taxon>
        <taxon>Streptophyta</taxon>
        <taxon>Embryophyta</taxon>
        <taxon>Tracheophyta</taxon>
        <taxon>Spermatophyta</taxon>
        <taxon>Magnoliopsida</taxon>
        <taxon>Ranunculales</taxon>
        <taxon>Ranunculaceae</taxon>
        <taxon>Coptidoideae</taxon>
        <taxon>Coptis</taxon>
    </lineage>
</organism>
<dbReference type="Proteomes" id="UP000631114">
    <property type="component" value="Unassembled WGS sequence"/>
</dbReference>